<organism evidence="18 19">
    <name type="scientific">Fragilariopsis cylindrus CCMP1102</name>
    <dbReference type="NCBI Taxonomy" id="635003"/>
    <lineage>
        <taxon>Eukaryota</taxon>
        <taxon>Sar</taxon>
        <taxon>Stramenopiles</taxon>
        <taxon>Ochrophyta</taxon>
        <taxon>Bacillariophyta</taxon>
        <taxon>Bacillariophyceae</taxon>
        <taxon>Bacillariophycidae</taxon>
        <taxon>Bacillariales</taxon>
        <taxon>Bacillariaceae</taxon>
        <taxon>Fragilariopsis</taxon>
    </lineage>
</organism>
<keyword evidence="19" id="KW-1185">Reference proteome</keyword>
<dbReference type="CDD" id="cd03529">
    <property type="entry name" value="Rieske_NirD"/>
    <property type="match status" value="1"/>
</dbReference>
<dbReference type="GO" id="GO:0046872">
    <property type="term" value="F:metal ion binding"/>
    <property type="evidence" value="ECO:0007669"/>
    <property type="project" value="UniProtKB-KW"/>
</dbReference>
<name>A0A1E7EL49_9STRA</name>
<dbReference type="AlphaFoldDB" id="A0A1E7EL49"/>
<dbReference type="GO" id="GO:0020037">
    <property type="term" value="F:heme binding"/>
    <property type="evidence" value="ECO:0007669"/>
    <property type="project" value="InterPro"/>
</dbReference>
<comment type="pathway">
    <text evidence="4">Nitrogen metabolism; nitrate reduction (assimilation).</text>
</comment>
<dbReference type="InterPro" id="IPR041575">
    <property type="entry name" value="Rubredoxin_C"/>
</dbReference>
<dbReference type="Proteomes" id="UP000095751">
    <property type="component" value="Unassembled WGS sequence"/>
</dbReference>
<dbReference type="NCBIfam" id="NF011565">
    <property type="entry name" value="PRK14989.1"/>
    <property type="match status" value="1"/>
</dbReference>
<dbReference type="InterPro" id="IPR023753">
    <property type="entry name" value="FAD/NAD-binding_dom"/>
</dbReference>
<dbReference type="InterPro" id="IPR045854">
    <property type="entry name" value="NO2/SO3_Rdtase_4Fe4S_sf"/>
</dbReference>
<keyword evidence="13" id="KW-0408">Iron</keyword>
<dbReference type="GO" id="GO:0050660">
    <property type="term" value="F:flavin adenine dinucleotide binding"/>
    <property type="evidence" value="ECO:0007669"/>
    <property type="project" value="InterPro"/>
</dbReference>
<dbReference type="SUPFAM" id="SSF55124">
    <property type="entry name" value="Nitrite/Sulfite reductase N-terminal domain-like"/>
    <property type="match status" value="1"/>
</dbReference>
<gene>
    <name evidence="18" type="ORF">FRACYDRAFT_200565</name>
</gene>
<keyword evidence="12" id="KW-0560">Oxidoreductase</keyword>
<dbReference type="InterPro" id="IPR036136">
    <property type="entry name" value="Nit/Sulf_reduc_fer-like_dom_sf"/>
</dbReference>
<dbReference type="InterPro" id="IPR036188">
    <property type="entry name" value="FAD/NAD-bd_sf"/>
</dbReference>
<dbReference type="Pfam" id="PF04324">
    <property type="entry name" value="Fer2_BFD"/>
    <property type="match status" value="1"/>
</dbReference>
<evidence type="ECO:0000256" key="7">
    <source>
        <dbReference type="ARBA" id="ARBA00022617"/>
    </source>
</evidence>
<evidence type="ECO:0000256" key="8">
    <source>
        <dbReference type="ARBA" id="ARBA00022630"/>
    </source>
</evidence>
<keyword evidence="10" id="KW-0479">Metal-binding</keyword>
<dbReference type="OrthoDB" id="432169at2759"/>
<dbReference type="SUPFAM" id="SSF56014">
    <property type="entry name" value="Nitrite and sulphite reductase 4Fe-4S domain-like"/>
    <property type="match status" value="1"/>
</dbReference>
<dbReference type="InterPro" id="IPR005117">
    <property type="entry name" value="NiRdtase/SiRdtase_haem-b_fer"/>
</dbReference>
<dbReference type="EMBL" id="KV784405">
    <property type="protein sequence ID" value="OEU06628.1"/>
    <property type="molecule type" value="Genomic_DNA"/>
</dbReference>
<dbReference type="Pfam" id="PF07992">
    <property type="entry name" value="Pyr_redox_2"/>
    <property type="match status" value="1"/>
</dbReference>
<dbReference type="CDD" id="cd19944">
    <property type="entry name" value="NirB_Fer2_BFD-like_2"/>
    <property type="match status" value="1"/>
</dbReference>
<dbReference type="GO" id="GO:0050661">
    <property type="term" value="F:NADP binding"/>
    <property type="evidence" value="ECO:0007669"/>
    <property type="project" value="InterPro"/>
</dbReference>
<comment type="cofactor">
    <cofactor evidence="3">
        <name>FAD</name>
        <dbReference type="ChEBI" id="CHEBI:57692"/>
    </cofactor>
</comment>
<evidence type="ECO:0000256" key="3">
    <source>
        <dbReference type="ARBA" id="ARBA00001974"/>
    </source>
</evidence>
<dbReference type="Pfam" id="PF13806">
    <property type="entry name" value="Rieske_2"/>
    <property type="match status" value="1"/>
</dbReference>
<evidence type="ECO:0000256" key="11">
    <source>
        <dbReference type="ARBA" id="ARBA00022827"/>
    </source>
</evidence>
<dbReference type="InterPro" id="IPR006067">
    <property type="entry name" value="NO2/SO3_Rdtase_4Fe4S_dom"/>
</dbReference>
<dbReference type="Gene3D" id="3.30.390.30">
    <property type="match status" value="1"/>
</dbReference>
<dbReference type="SUPFAM" id="SSF51905">
    <property type="entry name" value="FAD/NAD(P)-binding domain"/>
    <property type="match status" value="2"/>
</dbReference>
<evidence type="ECO:0000256" key="2">
    <source>
        <dbReference type="ARBA" id="ARBA00001966"/>
    </source>
</evidence>
<keyword evidence="8" id="KW-0285">Flavoprotein</keyword>
<comment type="cofactor">
    <cofactor evidence="2">
        <name>[4Fe-4S] cluster</name>
        <dbReference type="ChEBI" id="CHEBI:49883"/>
    </cofactor>
</comment>
<dbReference type="NCBIfam" id="TIGR02378">
    <property type="entry name" value="nirD_assim_sml"/>
    <property type="match status" value="1"/>
</dbReference>
<keyword evidence="6" id="KW-0004">4Fe-4S</keyword>
<dbReference type="InterPro" id="IPR012744">
    <property type="entry name" value="Nitri_red_NirB"/>
</dbReference>
<evidence type="ECO:0000256" key="14">
    <source>
        <dbReference type="ARBA" id="ARBA00023014"/>
    </source>
</evidence>
<feature type="domain" description="Rieske" evidence="17">
    <location>
        <begin position="915"/>
        <end position="1016"/>
    </location>
</feature>
<dbReference type="Gene3D" id="1.10.10.1100">
    <property type="entry name" value="BFD-like [2Fe-2S]-binding domain"/>
    <property type="match status" value="1"/>
</dbReference>
<keyword evidence="7" id="KW-0349">Heme</keyword>
<evidence type="ECO:0000256" key="1">
    <source>
        <dbReference type="ARBA" id="ARBA00001929"/>
    </source>
</evidence>
<evidence type="ECO:0000256" key="12">
    <source>
        <dbReference type="ARBA" id="ARBA00023002"/>
    </source>
</evidence>
<dbReference type="NCBIfam" id="TIGR02374">
    <property type="entry name" value="nitri_red_nirB"/>
    <property type="match status" value="1"/>
</dbReference>
<evidence type="ECO:0000256" key="6">
    <source>
        <dbReference type="ARBA" id="ARBA00022485"/>
    </source>
</evidence>
<dbReference type="Pfam" id="PF18267">
    <property type="entry name" value="Rubredoxin_C"/>
    <property type="match status" value="1"/>
</dbReference>
<dbReference type="PRINTS" id="PR00397">
    <property type="entry name" value="SIROHAEM"/>
</dbReference>
<dbReference type="SUPFAM" id="SSF50022">
    <property type="entry name" value="ISP domain"/>
    <property type="match status" value="1"/>
</dbReference>
<proteinExistence type="inferred from homology"/>
<dbReference type="Gene3D" id="3.50.50.60">
    <property type="entry name" value="FAD/NAD(P)-binding domain"/>
    <property type="match status" value="2"/>
</dbReference>
<dbReference type="PANTHER" id="PTHR43809">
    <property type="entry name" value="NITRITE REDUCTASE (NADH) LARGE SUBUNIT"/>
    <property type="match status" value="1"/>
</dbReference>
<dbReference type="PRINTS" id="PR00368">
    <property type="entry name" value="FADPNR"/>
</dbReference>
<evidence type="ECO:0000313" key="18">
    <source>
        <dbReference type="EMBL" id="OEU06628.1"/>
    </source>
</evidence>
<comment type="similarity">
    <text evidence="5">Belongs to the nitrite and sulfite reductase 4Fe-4S domain family.</text>
</comment>
<evidence type="ECO:0000256" key="16">
    <source>
        <dbReference type="ARBA" id="ARBA00034078"/>
    </source>
</evidence>
<evidence type="ECO:0000256" key="13">
    <source>
        <dbReference type="ARBA" id="ARBA00023004"/>
    </source>
</evidence>
<evidence type="ECO:0000259" key="17">
    <source>
        <dbReference type="PROSITE" id="PS51296"/>
    </source>
</evidence>
<keyword evidence="11" id="KW-0274">FAD</keyword>
<dbReference type="GO" id="GO:0051539">
    <property type="term" value="F:4 iron, 4 sulfur cluster binding"/>
    <property type="evidence" value="ECO:0007669"/>
    <property type="project" value="UniProtKB-KW"/>
</dbReference>
<dbReference type="InterPro" id="IPR036922">
    <property type="entry name" value="Rieske_2Fe-2S_sf"/>
</dbReference>
<evidence type="ECO:0000256" key="9">
    <source>
        <dbReference type="ARBA" id="ARBA00022714"/>
    </source>
</evidence>
<dbReference type="InterPro" id="IPR007419">
    <property type="entry name" value="BFD-like_2Fe2S-bd_dom"/>
</dbReference>
<evidence type="ECO:0000256" key="5">
    <source>
        <dbReference type="ARBA" id="ARBA00010429"/>
    </source>
</evidence>
<dbReference type="Pfam" id="PF03460">
    <property type="entry name" value="NIR_SIR_ferr"/>
    <property type="match status" value="1"/>
</dbReference>
<dbReference type="PROSITE" id="PS00365">
    <property type="entry name" value="NIR_SIR"/>
    <property type="match status" value="1"/>
</dbReference>
<dbReference type="Gene3D" id="2.102.10.10">
    <property type="entry name" value="Rieske [2Fe-2S] iron-sulphur domain"/>
    <property type="match status" value="1"/>
</dbReference>
<dbReference type="KEGG" id="fcy:FRACYDRAFT_200565"/>
<dbReference type="GO" id="GO:0008942">
    <property type="term" value="F:nitrite reductase [NAD(P)H] activity"/>
    <property type="evidence" value="ECO:0007669"/>
    <property type="project" value="InterPro"/>
</dbReference>
<evidence type="ECO:0000313" key="19">
    <source>
        <dbReference type="Proteomes" id="UP000095751"/>
    </source>
</evidence>
<dbReference type="UniPathway" id="UPA00653"/>
<dbReference type="GO" id="GO:0051537">
    <property type="term" value="F:2 iron, 2 sulfur cluster binding"/>
    <property type="evidence" value="ECO:0007669"/>
    <property type="project" value="UniProtKB-KW"/>
</dbReference>
<dbReference type="InterPro" id="IPR016156">
    <property type="entry name" value="FAD/NAD-linked_Rdtase_dimer_sf"/>
</dbReference>
<dbReference type="InterPro" id="IPR006066">
    <property type="entry name" value="NO2/SO3_Rdtase_FeS/sirohaem_BS"/>
</dbReference>
<sequence length="1062" mass="115233">MVGQRFMEKILEDTDPEDVQLSTFCEEPRAAYNRVRLTSYFETRDPSALTMTSDFENDGTTSWYQENNVELFIGDKAIEIDTQNKIITGESGKKIEYDACVLATGSFPFVPPIPGKQRPGVFVYRTIEDLEAMLEYSKANNVKSAAVIGGGLLGLEAAKAAKDMGLISHVIEFADILMCRQIDQGGHNALVGKIEEMGLKVHCGARTESFVGQDGTTDMESLSPVSALRFSNDEWEDLPVEMVIVSAGIKPRDELARSHTTPDGAIALGERGGIVVDSQMRTSADSVYAIGEIALYDNFIYGLIAPGYTMAGVCAKVVSNDLLKASEDELPGFYGADMSTKLKLLGCDVASFGVNQPGPDDEDVQELVWNDPFTGVYRKLIFNKAGTLLRGGILIGDASDYDKLHKLAVSADHDGNPAPLPEGTIAAQLLPPASAKSGGGAEDEDETDLSDPNVQICSCNDVSVGQLKAAIHELGVDEATLPVVKKCSKAGTGCGGCEPAVKAVLAAELELMGGALSNNLCEHFEYSRQELMTLIRMEDDPTTVESFEQILAKHGSEIGHKHSDGCEICKPAVGSILSSLQNKLIVSDSLIGLQETNDRALANMQRGGTYSVVPRVPGGELTPDQLIALGDVANKYQLYSKVTGAQRIDLFGAAKHELPDIWEQLGEAGFESGHAYGKSLRTVKSCVGSTWCRYGVQDSVSFAVRVENRYKGIRSPHKMKSGVSGCARECAEAMGKDFGMIATENGYNLYVGGNGGAIPVQAELLASDIDEDTLIKYVDRYLMYYILTADRLERTAHWQKKLPGGKDGTGGPIAHLKEVIIEDYLGICEELDTRMALLVDTYHDEWAEVVKNPELRKRFSQFANTEENIHKEDMLEFVDIRGQTRPADWAKDGQPQTNWESPPTDVFSNSEKSWVDVGSVTEFLPNIGTPVLYGDTQLAVFNNVNRGEWYVTQNMCPHKQAFVLSQGLVGDKDGSPKVACPLHKKQFSLETGEGIGDEPLNILTFPVKTVDGRLLTELPAIVELDAILGTHGLRVQKSDCIDIAGDAKILTTATTNTTVVLV</sequence>
<dbReference type="Pfam" id="PF01077">
    <property type="entry name" value="NIR_SIR"/>
    <property type="match status" value="1"/>
</dbReference>
<dbReference type="Gene3D" id="3.30.413.10">
    <property type="entry name" value="Sulfite Reductase Hemoprotein, domain 1"/>
    <property type="match status" value="1"/>
</dbReference>
<keyword evidence="14" id="KW-0411">Iron-sulfur</keyword>
<keyword evidence="9" id="KW-0001">2Fe-2S</keyword>
<dbReference type="GO" id="GO:0042128">
    <property type="term" value="P:nitrate assimilation"/>
    <property type="evidence" value="ECO:0007669"/>
    <property type="project" value="UniProtKB-UniPathway"/>
</dbReference>
<dbReference type="InterPro" id="IPR041854">
    <property type="entry name" value="BFD-like_2Fe2S-bd_dom_sf"/>
</dbReference>
<dbReference type="PROSITE" id="PS51296">
    <property type="entry name" value="RIESKE"/>
    <property type="match status" value="1"/>
</dbReference>
<accession>A0A1E7EL49</accession>
<evidence type="ECO:0000256" key="4">
    <source>
        <dbReference type="ARBA" id="ARBA00005096"/>
    </source>
</evidence>
<comment type="cofactor">
    <cofactor evidence="16">
        <name>[2Fe-2S] cluster</name>
        <dbReference type="ChEBI" id="CHEBI:190135"/>
    </cofactor>
</comment>
<protein>
    <recommendedName>
        <fullName evidence="17">Rieske domain-containing protein</fullName>
    </recommendedName>
</protein>
<dbReference type="FunFam" id="3.30.413.10:FF:000007">
    <property type="entry name" value="Nitrite reductase [NAD(P)H] large subunit"/>
    <property type="match status" value="1"/>
</dbReference>
<dbReference type="InterPro" id="IPR017941">
    <property type="entry name" value="Rieske_2Fe-2S"/>
</dbReference>
<dbReference type="PANTHER" id="PTHR43809:SF1">
    <property type="entry name" value="NITRITE REDUCTASE (NADH) LARGE SUBUNIT"/>
    <property type="match status" value="1"/>
</dbReference>
<dbReference type="InterPro" id="IPR012748">
    <property type="entry name" value="Rieske-like_NirD"/>
</dbReference>
<comment type="cofactor">
    <cofactor evidence="1">
        <name>siroheme</name>
        <dbReference type="ChEBI" id="CHEBI:60052"/>
    </cofactor>
</comment>
<evidence type="ECO:0000256" key="15">
    <source>
        <dbReference type="ARBA" id="ARBA00023063"/>
    </source>
</evidence>
<evidence type="ECO:0000256" key="10">
    <source>
        <dbReference type="ARBA" id="ARBA00022723"/>
    </source>
</evidence>
<keyword evidence="15" id="KW-0534">Nitrate assimilation</keyword>
<reference evidence="18 19" key="1">
    <citation type="submission" date="2016-09" db="EMBL/GenBank/DDBJ databases">
        <title>Extensive genetic diversity and differential bi-allelic expression allows diatom success in the polar Southern Ocean.</title>
        <authorList>
            <consortium name="DOE Joint Genome Institute"/>
            <person name="Mock T."/>
            <person name="Otillar R.P."/>
            <person name="Strauss J."/>
            <person name="Dupont C."/>
            <person name="Frickenhaus S."/>
            <person name="Maumus F."/>
            <person name="Mcmullan M."/>
            <person name="Sanges R."/>
            <person name="Schmutz J."/>
            <person name="Toseland A."/>
            <person name="Valas R."/>
            <person name="Veluchamy A."/>
            <person name="Ward B.J."/>
            <person name="Allen A."/>
            <person name="Barry K."/>
            <person name="Falciatore A."/>
            <person name="Ferrante M."/>
            <person name="Fortunato A.E."/>
            <person name="Gloeckner G."/>
            <person name="Gruber A."/>
            <person name="Hipkin R."/>
            <person name="Janech M."/>
            <person name="Kroth P."/>
            <person name="Leese F."/>
            <person name="Lindquist E."/>
            <person name="Lyon B.R."/>
            <person name="Martin J."/>
            <person name="Mayer C."/>
            <person name="Parker M."/>
            <person name="Quesneville H."/>
            <person name="Raymond J."/>
            <person name="Uhlig C."/>
            <person name="Valentin K.U."/>
            <person name="Worden A.Z."/>
            <person name="Armbrust E.V."/>
            <person name="Bowler C."/>
            <person name="Green B."/>
            <person name="Moulton V."/>
            <person name="Van Oosterhout C."/>
            <person name="Grigoriev I."/>
        </authorList>
    </citation>
    <scope>NUCLEOTIDE SEQUENCE [LARGE SCALE GENOMIC DNA]</scope>
    <source>
        <strain evidence="18 19">CCMP1102</strain>
    </source>
</reference>
<dbReference type="InterPro" id="IPR052034">
    <property type="entry name" value="NasD-like"/>
</dbReference>
<dbReference type="InParanoid" id="A0A1E7EL49"/>